<feature type="domain" description="DUF6589" evidence="2">
    <location>
        <begin position="38"/>
        <end position="434"/>
    </location>
</feature>
<dbReference type="AlphaFoldDB" id="A0A060S359"/>
<protein>
    <recommendedName>
        <fullName evidence="2">DUF6589 domain-containing protein</fullName>
    </recommendedName>
</protein>
<dbReference type="Pfam" id="PF20231">
    <property type="entry name" value="DUF6589"/>
    <property type="match status" value="1"/>
</dbReference>
<dbReference type="STRING" id="5643.A0A060S359"/>
<gene>
    <name evidence="3" type="ORF">BN946_scf184805.g16</name>
</gene>
<dbReference type="OrthoDB" id="2803256at2759"/>
<evidence type="ECO:0000259" key="2">
    <source>
        <dbReference type="Pfam" id="PF20231"/>
    </source>
</evidence>
<keyword evidence="4" id="KW-1185">Reference proteome</keyword>
<evidence type="ECO:0000313" key="4">
    <source>
        <dbReference type="Proteomes" id="UP000029665"/>
    </source>
</evidence>
<evidence type="ECO:0000256" key="1">
    <source>
        <dbReference type="SAM" id="MobiDB-lite"/>
    </source>
</evidence>
<sequence length="572" mass="63391">MFRAAEQIIGMCATAFSLFRVPQEHLKTARLLQAFQAALPLSFKDILLTREEMSALRKRLIWTVMNVIVQHGGSTFVAFKDALTSCTPPTGNCIPLHKTDVFPMPAMEIDESSTTGNAQVLDAMFTEMGHDTRSLDFNNEVCIVFGDQLSMARVRAVTNTCVGHNNPSQSYLNIIFAPGFFHYQMAATHGVLETHWGDTALGARNPGSLSFHNTVLHRKPIVLSSLPLYRTCRDLIFVSLYARVLHCLELVSGHKLADYARYSSFEDLKAHAATIVDRAVPEMLSMRMLYCFSVMAYSSGLLLRHFADAVKNGSSDHLIAVLKLWALGFCVMGRVKYAYEILHLLHNLMHVWPPEIWEIIMNNWLVNTTGNANGFIPVDLLQEHLNYWIKAVYTAHGSNASWEWLRTISPCIEVLRRLADEIGSELGTRQGIKHHSPDLAKDISALMDSLRNHHVTGIHALAGPLAGYNAAFRKTQERRLMKPIVGDSTLKTFGTRPSDSSLFQSGPPDMQTHGTSLLSDASSDSASSDHSDSDSEIDSAVGEADGGNEDSELDAFFTLDTAEDVELVMDGY</sequence>
<dbReference type="HOGENOM" id="CLU_007061_2_1_1"/>
<dbReference type="Proteomes" id="UP000029665">
    <property type="component" value="Unassembled WGS sequence"/>
</dbReference>
<feature type="region of interest" description="Disordered" evidence="1">
    <location>
        <begin position="493"/>
        <end position="556"/>
    </location>
</feature>
<comment type="caution">
    <text evidence="3">The sequence shown here is derived from an EMBL/GenBank/DDBJ whole genome shotgun (WGS) entry which is preliminary data.</text>
</comment>
<proteinExistence type="predicted"/>
<accession>A0A060S359</accession>
<reference evidence="3" key="1">
    <citation type="submission" date="2014-01" db="EMBL/GenBank/DDBJ databases">
        <title>The genome of the white-rot fungus Pycnoporus cinnabarinus: a basidiomycete model with a versatile arsenal for lignocellulosic biomass breakdown.</title>
        <authorList>
            <person name="Levasseur A."/>
            <person name="Lomascolo A."/>
            <person name="Ruiz-Duenas F.J."/>
            <person name="Uzan E."/>
            <person name="Piumi F."/>
            <person name="Kues U."/>
            <person name="Ram A.F.J."/>
            <person name="Murat C."/>
            <person name="Haon M."/>
            <person name="Benoit I."/>
            <person name="Arfi Y."/>
            <person name="Chevret D."/>
            <person name="Drula E."/>
            <person name="Kwon M.J."/>
            <person name="Gouret P."/>
            <person name="Lesage-Meessen L."/>
            <person name="Lombard V."/>
            <person name="Mariette J."/>
            <person name="Noirot C."/>
            <person name="Park J."/>
            <person name="Patyshakuliyeva A."/>
            <person name="Wieneger R.A.B."/>
            <person name="Wosten H.A.B."/>
            <person name="Martin F."/>
            <person name="Coutinho P.M."/>
            <person name="de Vries R."/>
            <person name="Martinez A.T."/>
            <person name="Klopp C."/>
            <person name="Pontarotti P."/>
            <person name="Henrissat B."/>
            <person name="Record E."/>
        </authorList>
    </citation>
    <scope>NUCLEOTIDE SEQUENCE [LARGE SCALE GENOMIC DNA]</scope>
    <source>
        <strain evidence="3">BRFM137</strain>
    </source>
</reference>
<dbReference type="OMA" id="WLRTISP"/>
<name>A0A060S359_PYCCI</name>
<organism evidence="3 4">
    <name type="scientific">Pycnoporus cinnabarinus</name>
    <name type="common">Cinnabar-red polypore</name>
    <name type="synonym">Trametes cinnabarina</name>
    <dbReference type="NCBI Taxonomy" id="5643"/>
    <lineage>
        <taxon>Eukaryota</taxon>
        <taxon>Fungi</taxon>
        <taxon>Dikarya</taxon>
        <taxon>Basidiomycota</taxon>
        <taxon>Agaricomycotina</taxon>
        <taxon>Agaricomycetes</taxon>
        <taxon>Polyporales</taxon>
        <taxon>Polyporaceae</taxon>
        <taxon>Trametes</taxon>
    </lineage>
</organism>
<evidence type="ECO:0000313" key="3">
    <source>
        <dbReference type="EMBL" id="CDO68807.1"/>
    </source>
</evidence>
<feature type="compositionally biased region" description="Polar residues" evidence="1">
    <location>
        <begin position="493"/>
        <end position="504"/>
    </location>
</feature>
<dbReference type="InterPro" id="IPR046496">
    <property type="entry name" value="DUF6589"/>
</dbReference>
<dbReference type="EMBL" id="CCBP010000026">
    <property type="protein sequence ID" value="CDO68807.1"/>
    <property type="molecule type" value="Genomic_DNA"/>
</dbReference>